<organism evidence="1 2">
    <name type="scientific">Nocardia thailandica</name>
    <dbReference type="NCBI Taxonomy" id="257275"/>
    <lineage>
        <taxon>Bacteria</taxon>
        <taxon>Bacillati</taxon>
        <taxon>Actinomycetota</taxon>
        <taxon>Actinomycetes</taxon>
        <taxon>Mycobacteriales</taxon>
        <taxon>Nocardiaceae</taxon>
        <taxon>Nocardia</taxon>
    </lineage>
</organism>
<comment type="caution">
    <text evidence="1">The sequence shown here is derived from an EMBL/GenBank/DDBJ whole genome shotgun (WGS) entry which is preliminary data.</text>
</comment>
<dbReference type="Proteomes" id="UP001601444">
    <property type="component" value="Unassembled WGS sequence"/>
</dbReference>
<reference evidence="1 2" key="1">
    <citation type="submission" date="2024-10" db="EMBL/GenBank/DDBJ databases">
        <title>The Natural Products Discovery Center: Release of the First 8490 Sequenced Strains for Exploring Actinobacteria Biosynthetic Diversity.</title>
        <authorList>
            <person name="Kalkreuter E."/>
            <person name="Kautsar S.A."/>
            <person name="Yang D."/>
            <person name="Bader C.D."/>
            <person name="Teijaro C.N."/>
            <person name="Fluegel L."/>
            <person name="Davis C.M."/>
            <person name="Simpson J.R."/>
            <person name="Lauterbach L."/>
            <person name="Steele A.D."/>
            <person name="Gui C."/>
            <person name="Meng S."/>
            <person name="Li G."/>
            <person name="Viehrig K."/>
            <person name="Ye F."/>
            <person name="Su P."/>
            <person name="Kiefer A.F."/>
            <person name="Nichols A."/>
            <person name="Cepeda A.J."/>
            <person name="Yan W."/>
            <person name="Fan B."/>
            <person name="Jiang Y."/>
            <person name="Adhikari A."/>
            <person name="Zheng C.-J."/>
            <person name="Schuster L."/>
            <person name="Cowan T.M."/>
            <person name="Smanski M.J."/>
            <person name="Chevrette M.G."/>
            <person name="De Carvalho L.P.S."/>
            <person name="Shen B."/>
        </authorList>
    </citation>
    <scope>NUCLEOTIDE SEQUENCE [LARGE SCALE GENOMIC DNA]</scope>
    <source>
        <strain evidence="1 2">NPDC004045</strain>
    </source>
</reference>
<sequence>MRWVEKRAFGGPVDRALPVTVNFHPDRLVGGVPVLAAMAADGHYLSQFATGVGNGGLTAYPGGDRWEWESAFFGGAYDDGPAVARPVYGALDLAKRPVGAAPRFGSAHLRLSPAVLDRATFCYPDSHLGPTAFGTAEHAGVVDLAWAGTDDPLDDYVETHIHGPVRFDRDVEALVLDPSYQGTEIERAARRLPCPVEWHPGFELSLDTLRRHRDYRGPDVLILGAELARYGFLDPRILGEAPPDTDPQLLKRLWHCVARFGERCGS</sequence>
<keyword evidence="2" id="KW-1185">Reference proteome</keyword>
<gene>
    <name evidence="1" type="ORF">ACFYTF_15680</name>
</gene>
<evidence type="ECO:0000313" key="2">
    <source>
        <dbReference type="Proteomes" id="UP001601444"/>
    </source>
</evidence>
<protein>
    <submittedName>
        <fullName evidence="1">DUF3626 domain-containing protein</fullName>
    </submittedName>
</protein>
<name>A0ABW6PPD8_9NOCA</name>
<dbReference type="EMBL" id="JBIAMX010000008">
    <property type="protein sequence ID" value="MFF0544271.1"/>
    <property type="molecule type" value="Genomic_DNA"/>
</dbReference>
<dbReference type="InterPro" id="IPR022074">
    <property type="entry name" value="DUF3626"/>
</dbReference>
<dbReference type="RefSeq" id="WP_387700858.1">
    <property type="nucleotide sequence ID" value="NZ_JBIAMX010000008.1"/>
</dbReference>
<proteinExistence type="predicted"/>
<evidence type="ECO:0000313" key="1">
    <source>
        <dbReference type="EMBL" id="MFF0544271.1"/>
    </source>
</evidence>
<dbReference type="Pfam" id="PF12294">
    <property type="entry name" value="DUF3626"/>
    <property type="match status" value="2"/>
</dbReference>
<accession>A0ABW6PPD8</accession>